<keyword evidence="2" id="KW-0067">ATP-binding</keyword>
<dbReference type="Proteomes" id="UP001291309">
    <property type="component" value="Unassembled WGS sequence"/>
</dbReference>
<dbReference type="SUPFAM" id="SSF52540">
    <property type="entry name" value="P-loop containing nucleoside triphosphate hydrolases"/>
    <property type="match status" value="1"/>
</dbReference>
<name>A0ABU5HDW6_9BACT</name>
<proteinExistence type="predicted"/>
<dbReference type="PROSITE" id="PS50045">
    <property type="entry name" value="SIGMA54_INTERACT_4"/>
    <property type="match status" value="1"/>
</dbReference>
<accession>A0ABU5HDW6</accession>
<protein>
    <submittedName>
        <fullName evidence="5">Sigma 54-interacting transcriptional regulator</fullName>
    </submittedName>
</protein>
<dbReference type="Pfam" id="PF00158">
    <property type="entry name" value="Sigma54_activat"/>
    <property type="match status" value="1"/>
</dbReference>
<evidence type="ECO:0000256" key="1">
    <source>
        <dbReference type="ARBA" id="ARBA00022741"/>
    </source>
</evidence>
<dbReference type="PANTHER" id="PTHR32071">
    <property type="entry name" value="TRANSCRIPTIONAL REGULATORY PROTEIN"/>
    <property type="match status" value="1"/>
</dbReference>
<evidence type="ECO:0000313" key="5">
    <source>
        <dbReference type="EMBL" id="MDY7230998.1"/>
    </source>
</evidence>
<dbReference type="RefSeq" id="WP_321549710.1">
    <property type="nucleotide sequence ID" value="NZ_JAXIVS010000013.1"/>
</dbReference>
<feature type="domain" description="Sigma-54 factor interaction" evidence="4">
    <location>
        <begin position="1"/>
        <end position="95"/>
    </location>
</feature>
<keyword evidence="1" id="KW-0547">Nucleotide-binding</keyword>
<gene>
    <name evidence="5" type="ORF">SYV04_31715</name>
</gene>
<dbReference type="EMBL" id="JAXIVS010000013">
    <property type="protein sequence ID" value="MDY7230998.1"/>
    <property type="molecule type" value="Genomic_DNA"/>
</dbReference>
<comment type="caution">
    <text evidence="5">The sequence shown here is derived from an EMBL/GenBank/DDBJ whole genome shotgun (WGS) entry which is preliminary data.</text>
</comment>
<dbReference type="Gene3D" id="1.10.8.60">
    <property type="match status" value="1"/>
</dbReference>
<reference evidence="5 6" key="1">
    <citation type="submission" date="2023-12" db="EMBL/GenBank/DDBJ databases">
        <title>the genome sequence of Hyalangium sp. s54d21.</title>
        <authorList>
            <person name="Zhang X."/>
        </authorList>
    </citation>
    <scope>NUCLEOTIDE SEQUENCE [LARGE SCALE GENOMIC DNA]</scope>
    <source>
        <strain evidence="6">s54d21</strain>
    </source>
</reference>
<organism evidence="5 6">
    <name type="scientific">Hyalangium rubrum</name>
    <dbReference type="NCBI Taxonomy" id="3103134"/>
    <lineage>
        <taxon>Bacteria</taxon>
        <taxon>Pseudomonadati</taxon>
        <taxon>Myxococcota</taxon>
        <taxon>Myxococcia</taxon>
        <taxon>Myxococcales</taxon>
        <taxon>Cystobacterineae</taxon>
        <taxon>Archangiaceae</taxon>
        <taxon>Hyalangium</taxon>
    </lineage>
</organism>
<evidence type="ECO:0000256" key="3">
    <source>
        <dbReference type="SAM" id="MobiDB-lite"/>
    </source>
</evidence>
<evidence type="ECO:0000259" key="4">
    <source>
        <dbReference type="PROSITE" id="PS50045"/>
    </source>
</evidence>
<dbReference type="Gene3D" id="3.40.50.300">
    <property type="entry name" value="P-loop containing nucleotide triphosphate hydrolases"/>
    <property type="match status" value="1"/>
</dbReference>
<dbReference type="InterPro" id="IPR027417">
    <property type="entry name" value="P-loop_NTPase"/>
</dbReference>
<dbReference type="Pfam" id="PF25601">
    <property type="entry name" value="AAA_lid_14"/>
    <property type="match status" value="1"/>
</dbReference>
<keyword evidence="6" id="KW-1185">Reference proteome</keyword>
<dbReference type="InterPro" id="IPR002078">
    <property type="entry name" value="Sigma_54_int"/>
</dbReference>
<sequence>MNVRVVAATNRELLLHARQGKFREGLYYRLGVMPLVLPLCNRPRAPRLLAEHFVRAHAPRAQAVKFTPAALARLEQHSWPGNIRAPEDTAAPALELPEGVTPPVVCALFAHGFRHCSLSCCIPPRTPRPTRRRTSSPRRWISSMGRRVARGAPQAMAEEPRRAGLGGGAGGIRTRNHSR</sequence>
<evidence type="ECO:0000256" key="2">
    <source>
        <dbReference type="ARBA" id="ARBA00022840"/>
    </source>
</evidence>
<evidence type="ECO:0000313" key="6">
    <source>
        <dbReference type="Proteomes" id="UP001291309"/>
    </source>
</evidence>
<dbReference type="InterPro" id="IPR058031">
    <property type="entry name" value="AAA_lid_NorR"/>
</dbReference>
<feature type="region of interest" description="Disordered" evidence="3">
    <location>
        <begin position="125"/>
        <end position="179"/>
    </location>
</feature>